<gene>
    <name evidence="1" type="ORF">RY831_14970</name>
</gene>
<protein>
    <submittedName>
        <fullName evidence="1">Toprim domain-containing protein</fullName>
    </submittedName>
</protein>
<dbReference type="InterPro" id="IPR034154">
    <property type="entry name" value="TOPRIM_DnaG/twinkle"/>
</dbReference>
<name>A0ABU6JB21_9BURK</name>
<dbReference type="Pfam" id="PF13155">
    <property type="entry name" value="Toprim_2"/>
    <property type="match status" value="1"/>
</dbReference>
<keyword evidence="2" id="KW-1185">Reference proteome</keyword>
<dbReference type="Proteomes" id="UP001352263">
    <property type="component" value="Unassembled WGS sequence"/>
</dbReference>
<dbReference type="Gene3D" id="3.90.580.10">
    <property type="entry name" value="Zinc finger, CHC2-type domain"/>
    <property type="match status" value="1"/>
</dbReference>
<dbReference type="SUPFAM" id="SSF57783">
    <property type="entry name" value="Zinc beta-ribbon"/>
    <property type="match status" value="1"/>
</dbReference>
<dbReference type="InterPro" id="IPR036977">
    <property type="entry name" value="DNA_primase_Znf_CHC2"/>
</dbReference>
<organism evidence="1 2">
    <name type="scientific">Noviherbaspirillum album</name>
    <dbReference type="NCBI Taxonomy" id="3080276"/>
    <lineage>
        <taxon>Bacteria</taxon>
        <taxon>Pseudomonadati</taxon>
        <taxon>Pseudomonadota</taxon>
        <taxon>Betaproteobacteria</taxon>
        <taxon>Burkholderiales</taxon>
        <taxon>Oxalobacteraceae</taxon>
        <taxon>Noviherbaspirillum</taxon>
    </lineage>
</organism>
<dbReference type="RefSeq" id="WP_326507180.1">
    <property type="nucleotide sequence ID" value="NZ_JAWIIV010000011.1"/>
</dbReference>
<evidence type="ECO:0000313" key="1">
    <source>
        <dbReference type="EMBL" id="MEC4720462.1"/>
    </source>
</evidence>
<proteinExistence type="predicted"/>
<sequence length="349" mass="38773">MSNHSSPNEQNAEHRVDFAAARKAAPLTWFFERTLGAKPKLMSGTIRYHICPDPKCGEASKHSVKVSVQDEKWMCFACRKHGDVIEAAALFWGVSIRRAGMQLLGTDVSQIASYVPPKAQPKVNRDDEVLAFVIQRLVSNARPLDMAVVEYLSGRRIPEVVTREAFKRGLLISLPSEPNRAKDYLFDTVGRDALVEGGFMKKDGKAPAIMFRPLVFIGHGMKSAEFRLARPKEPNEIKSLRYGSAVPWAWQGPDTDRIMITEGCIDLLSAVALGTKRSIIALPGCENWQPDWFLKLKGRNVLLALDNDGPGKAARERLVPILKEIGAQVGIYELPPDAEDLNEQLMLSN</sequence>
<reference evidence="1 2" key="1">
    <citation type="submission" date="2023-10" db="EMBL/GenBank/DDBJ databases">
        <title>Noviherbaspirillum sp. CPCC 100848 genome assembly.</title>
        <authorList>
            <person name="Li X.Y."/>
            <person name="Fang X.M."/>
        </authorList>
    </citation>
    <scope>NUCLEOTIDE SEQUENCE [LARGE SCALE GENOMIC DNA]</scope>
    <source>
        <strain evidence="1 2">CPCC 100848</strain>
    </source>
</reference>
<dbReference type="SUPFAM" id="SSF56731">
    <property type="entry name" value="DNA primase core"/>
    <property type="match status" value="1"/>
</dbReference>
<dbReference type="Gene3D" id="3.40.1360.10">
    <property type="match status" value="1"/>
</dbReference>
<evidence type="ECO:0000313" key="2">
    <source>
        <dbReference type="Proteomes" id="UP001352263"/>
    </source>
</evidence>
<dbReference type="CDD" id="cd01029">
    <property type="entry name" value="TOPRIM_primases"/>
    <property type="match status" value="1"/>
</dbReference>
<accession>A0ABU6JB21</accession>
<comment type="caution">
    <text evidence="1">The sequence shown here is derived from an EMBL/GenBank/DDBJ whole genome shotgun (WGS) entry which is preliminary data.</text>
</comment>
<dbReference type="EMBL" id="JAWIIV010000011">
    <property type="protein sequence ID" value="MEC4720462.1"/>
    <property type="molecule type" value="Genomic_DNA"/>
</dbReference>